<name>A0A4C1V309_EUMVA</name>
<gene>
    <name evidence="1" type="ORF">EVAR_14879_1</name>
</gene>
<dbReference type="EMBL" id="BGZK01000270">
    <property type="protein sequence ID" value="GBP33198.1"/>
    <property type="molecule type" value="Genomic_DNA"/>
</dbReference>
<sequence length="95" mass="10545">MLESTCISWNVIAPYCQYQTRNFGLVSDTRHESNHLSNAAGSRAARRGRRELDPEWPPVANNITMGSEHALITAQVAGMANKRGCNGRFPMMPAR</sequence>
<evidence type="ECO:0000313" key="2">
    <source>
        <dbReference type="Proteomes" id="UP000299102"/>
    </source>
</evidence>
<dbReference type="Proteomes" id="UP000299102">
    <property type="component" value="Unassembled WGS sequence"/>
</dbReference>
<comment type="caution">
    <text evidence="1">The sequence shown here is derived from an EMBL/GenBank/DDBJ whole genome shotgun (WGS) entry which is preliminary data.</text>
</comment>
<protein>
    <submittedName>
        <fullName evidence="1">Uncharacterized protein</fullName>
    </submittedName>
</protein>
<proteinExistence type="predicted"/>
<evidence type="ECO:0000313" key="1">
    <source>
        <dbReference type="EMBL" id="GBP33198.1"/>
    </source>
</evidence>
<keyword evidence="2" id="KW-1185">Reference proteome</keyword>
<accession>A0A4C1V309</accession>
<dbReference type="AlphaFoldDB" id="A0A4C1V309"/>
<organism evidence="1 2">
    <name type="scientific">Eumeta variegata</name>
    <name type="common">Bagworm moth</name>
    <name type="synonym">Eumeta japonica</name>
    <dbReference type="NCBI Taxonomy" id="151549"/>
    <lineage>
        <taxon>Eukaryota</taxon>
        <taxon>Metazoa</taxon>
        <taxon>Ecdysozoa</taxon>
        <taxon>Arthropoda</taxon>
        <taxon>Hexapoda</taxon>
        <taxon>Insecta</taxon>
        <taxon>Pterygota</taxon>
        <taxon>Neoptera</taxon>
        <taxon>Endopterygota</taxon>
        <taxon>Lepidoptera</taxon>
        <taxon>Glossata</taxon>
        <taxon>Ditrysia</taxon>
        <taxon>Tineoidea</taxon>
        <taxon>Psychidae</taxon>
        <taxon>Oiketicinae</taxon>
        <taxon>Eumeta</taxon>
    </lineage>
</organism>
<reference evidence="1 2" key="1">
    <citation type="journal article" date="2019" name="Commun. Biol.">
        <title>The bagworm genome reveals a unique fibroin gene that provides high tensile strength.</title>
        <authorList>
            <person name="Kono N."/>
            <person name="Nakamura H."/>
            <person name="Ohtoshi R."/>
            <person name="Tomita M."/>
            <person name="Numata K."/>
            <person name="Arakawa K."/>
        </authorList>
    </citation>
    <scope>NUCLEOTIDE SEQUENCE [LARGE SCALE GENOMIC DNA]</scope>
</reference>